<evidence type="ECO:0008006" key="4">
    <source>
        <dbReference type="Google" id="ProtNLM"/>
    </source>
</evidence>
<gene>
    <name evidence="2" type="ORF">FMM05_18775</name>
</gene>
<evidence type="ECO:0000256" key="1">
    <source>
        <dbReference type="SAM" id="Phobius"/>
    </source>
</evidence>
<feature type="transmembrane region" description="Helical" evidence="1">
    <location>
        <begin position="165"/>
        <end position="190"/>
    </location>
</feature>
<evidence type="ECO:0000313" key="2">
    <source>
        <dbReference type="EMBL" id="TRW22231.1"/>
    </source>
</evidence>
<dbReference type="RefSeq" id="WP_143374968.1">
    <property type="nucleotide sequence ID" value="NZ_VJVZ01000014.1"/>
</dbReference>
<feature type="transmembrane region" description="Helical" evidence="1">
    <location>
        <begin position="197"/>
        <end position="216"/>
    </location>
</feature>
<comment type="caution">
    <text evidence="2">The sequence shown here is derived from an EMBL/GenBank/DDBJ whole genome shotgun (WGS) entry which is preliminary data.</text>
</comment>
<dbReference type="OrthoDB" id="102112at2"/>
<feature type="transmembrane region" description="Helical" evidence="1">
    <location>
        <begin position="222"/>
        <end position="239"/>
    </location>
</feature>
<feature type="transmembrane region" description="Helical" evidence="1">
    <location>
        <begin position="272"/>
        <end position="293"/>
    </location>
</feature>
<dbReference type="Proteomes" id="UP000320643">
    <property type="component" value="Unassembled WGS sequence"/>
</dbReference>
<keyword evidence="1" id="KW-1133">Transmembrane helix</keyword>
<sequence length="437" mass="51342">MIQEDDYPKPWQLWQKVLFRFFFIYLLLHVASGSFFQGIPLLGLIDRLQVYLIDISVNAFNTYILHFQDELVPLNGSGDTSFGWVQLIFYLFLAIIGTIIWSIADRKRKSYYRAAFYLYTALRYFVAYVSFTYGVIKLFALQMPFPSLSALATPMGDFLPMRFSWYFIGYSTVYQVFSGIMEITVGVLLLYRRTVTLGLFIGLGVYVNVMMINLSYDVPVKIFSAHMVLMCIFLLMADIKRLANFFIFNRPATHNTMYHFVPSKKSRKIFRFVFKLIFLGQVTFLVVSILGMYTNQIAEDKRELKPIPYGIYEVNIFVKNGDTLPVLANDSLVWKDMIFESPEYVSVNTADTLLRKSYRRGSFYFKNDSLKNTMVCYKFSKGDSIHLFDMKYRLKDKEHVQLWTRIKGDSLYFELNKSARKFKLAERQFHWISEHNR</sequence>
<name>A0A552UVG2_9FLAO</name>
<feature type="transmembrane region" description="Helical" evidence="1">
    <location>
        <begin position="125"/>
        <end position="145"/>
    </location>
</feature>
<organism evidence="2 3">
    <name type="scientific">Flavobacterium zepuense</name>
    <dbReference type="NCBI Taxonomy" id="2593302"/>
    <lineage>
        <taxon>Bacteria</taxon>
        <taxon>Pseudomonadati</taxon>
        <taxon>Bacteroidota</taxon>
        <taxon>Flavobacteriia</taxon>
        <taxon>Flavobacteriales</taxon>
        <taxon>Flavobacteriaceae</taxon>
        <taxon>Flavobacterium</taxon>
    </lineage>
</organism>
<evidence type="ECO:0000313" key="3">
    <source>
        <dbReference type="Proteomes" id="UP000320643"/>
    </source>
</evidence>
<feature type="transmembrane region" description="Helical" evidence="1">
    <location>
        <begin position="17"/>
        <end position="36"/>
    </location>
</feature>
<keyword evidence="3" id="KW-1185">Reference proteome</keyword>
<keyword evidence="1" id="KW-0812">Transmembrane</keyword>
<dbReference type="AlphaFoldDB" id="A0A552UVG2"/>
<reference evidence="2 3" key="1">
    <citation type="submission" date="2019-07" db="EMBL/GenBank/DDBJ databases">
        <title>Flavobacterium sp. nov., isolated from glacier ice.</title>
        <authorList>
            <person name="Liu Q."/>
            <person name="Xin Y.-H."/>
        </authorList>
    </citation>
    <scope>NUCLEOTIDE SEQUENCE [LARGE SCALE GENOMIC DNA]</scope>
    <source>
        <strain evidence="2 3">ZT4R6</strain>
    </source>
</reference>
<keyword evidence="1" id="KW-0472">Membrane</keyword>
<accession>A0A552UVG2</accession>
<feature type="transmembrane region" description="Helical" evidence="1">
    <location>
        <begin position="87"/>
        <end position="104"/>
    </location>
</feature>
<proteinExistence type="predicted"/>
<dbReference type="EMBL" id="VJVZ01000014">
    <property type="protein sequence ID" value="TRW22231.1"/>
    <property type="molecule type" value="Genomic_DNA"/>
</dbReference>
<protein>
    <recommendedName>
        <fullName evidence="4">DoxX family protein</fullName>
    </recommendedName>
</protein>